<keyword evidence="1" id="KW-0677">Repeat</keyword>
<evidence type="ECO:0000256" key="2">
    <source>
        <dbReference type="ARBA" id="ARBA00022803"/>
    </source>
</evidence>
<evidence type="ECO:0000256" key="3">
    <source>
        <dbReference type="PROSITE-ProRule" id="PRU00339"/>
    </source>
</evidence>
<keyword evidence="2 3" id="KW-0802">TPR repeat</keyword>
<sequence>MDEGELEMAKQCFLHAATLEPAWAEAWNRLATVDYLLGNYNYSLKEIDKTLELQPRHFGALSGKGLVYLKLQRFQNAIDAFQDAQEVCPASDSMKQNIDYAQALKEEAMSMRL</sequence>
<dbReference type="Gene3D" id="1.25.40.10">
    <property type="entry name" value="Tetratricopeptide repeat domain"/>
    <property type="match status" value="1"/>
</dbReference>
<dbReference type="Pfam" id="PF13181">
    <property type="entry name" value="TPR_8"/>
    <property type="match status" value="1"/>
</dbReference>
<organism evidence="4 5">
    <name type="scientific">Durusdinium trenchii</name>
    <dbReference type="NCBI Taxonomy" id="1381693"/>
    <lineage>
        <taxon>Eukaryota</taxon>
        <taxon>Sar</taxon>
        <taxon>Alveolata</taxon>
        <taxon>Dinophyceae</taxon>
        <taxon>Suessiales</taxon>
        <taxon>Symbiodiniaceae</taxon>
        <taxon>Durusdinium</taxon>
    </lineage>
</organism>
<evidence type="ECO:0000313" key="5">
    <source>
        <dbReference type="Proteomes" id="UP001642484"/>
    </source>
</evidence>
<dbReference type="InterPro" id="IPR019734">
    <property type="entry name" value="TPR_rpt"/>
</dbReference>
<dbReference type="InterPro" id="IPR047150">
    <property type="entry name" value="SGT"/>
</dbReference>
<proteinExistence type="predicted"/>
<dbReference type="SMART" id="SM00028">
    <property type="entry name" value="TPR"/>
    <property type="match status" value="2"/>
</dbReference>
<dbReference type="PROSITE" id="PS50005">
    <property type="entry name" value="TPR"/>
    <property type="match status" value="2"/>
</dbReference>
<dbReference type="PANTHER" id="PTHR45831:SF2">
    <property type="entry name" value="LD24721P"/>
    <property type="match status" value="1"/>
</dbReference>
<dbReference type="InterPro" id="IPR011990">
    <property type="entry name" value="TPR-like_helical_dom_sf"/>
</dbReference>
<evidence type="ECO:0008006" key="6">
    <source>
        <dbReference type="Google" id="ProtNLM"/>
    </source>
</evidence>
<dbReference type="EMBL" id="CAXAMN010000880">
    <property type="protein sequence ID" value="CAK8991195.1"/>
    <property type="molecule type" value="Genomic_DNA"/>
</dbReference>
<gene>
    <name evidence="4" type="ORF">CCMP2556_LOCUS2356</name>
</gene>
<dbReference type="Proteomes" id="UP001642484">
    <property type="component" value="Unassembled WGS sequence"/>
</dbReference>
<keyword evidence="5" id="KW-1185">Reference proteome</keyword>
<evidence type="ECO:0000313" key="4">
    <source>
        <dbReference type="EMBL" id="CAK8991195.1"/>
    </source>
</evidence>
<accession>A0ABP0HLV8</accession>
<dbReference type="SUPFAM" id="SSF48452">
    <property type="entry name" value="TPR-like"/>
    <property type="match status" value="1"/>
</dbReference>
<dbReference type="PANTHER" id="PTHR45831">
    <property type="entry name" value="LD24721P"/>
    <property type="match status" value="1"/>
</dbReference>
<name>A0ABP0HLV8_9DINO</name>
<comment type="caution">
    <text evidence="4">The sequence shown here is derived from an EMBL/GenBank/DDBJ whole genome shotgun (WGS) entry which is preliminary data.</text>
</comment>
<evidence type="ECO:0000256" key="1">
    <source>
        <dbReference type="ARBA" id="ARBA00022737"/>
    </source>
</evidence>
<protein>
    <recommendedName>
        <fullName evidence="6">Tetratricopeptide repeat protein</fullName>
    </recommendedName>
</protein>
<feature type="repeat" description="TPR" evidence="3">
    <location>
        <begin position="24"/>
        <end position="57"/>
    </location>
</feature>
<feature type="repeat" description="TPR" evidence="3">
    <location>
        <begin position="58"/>
        <end position="91"/>
    </location>
</feature>
<reference evidence="4 5" key="1">
    <citation type="submission" date="2024-02" db="EMBL/GenBank/DDBJ databases">
        <authorList>
            <person name="Chen Y."/>
            <person name="Shah S."/>
            <person name="Dougan E. K."/>
            <person name="Thang M."/>
            <person name="Chan C."/>
        </authorList>
    </citation>
    <scope>NUCLEOTIDE SEQUENCE [LARGE SCALE GENOMIC DNA]</scope>
</reference>